<evidence type="ECO:0000313" key="2">
    <source>
        <dbReference type="EMBL" id="JAD91051.1"/>
    </source>
</evidence>
<keyword evidence="1" id="KW-0812">Transmembrane</keyword>
<dbReference type="AlphaFoldDB" id="A0A0A9DTE6"/>
<name>A0A0A9DTE6_ARUDO</name>
<proteinExistence type="predicted"/>
<dbReference type="EMBL" id="GBRH01206844">
    <property type="protein sequence ID" value="JAD91051.1"/>
    <property type="molecule type" value="Transcribed_RNA"/>
</dbReference>
<keyword evidence="1" id="KW-0472">Membrane</keyword>
<feature type="transmembrane region" description="Helical" evidence="1">
    <location>
        <begin position="20"/>
        <end position="39"/>
    </location>
</feature>
<reference evidence="2" key="2">
    <citation type="journal article" date="2015" name="Data Brief">
        <title>Shoot transcriptome of the giant reed, Arundo donax.</title>
        <authorList>
            <person name="Barrero R.A."/>
            <person name="Guerrero F.D."/>
            <person name="Moolhuijzen P."/>
            <person name="Goolsby J.A."/>
            <person name="Tidwell J."/>
            <person name="Bellgard S.E."/>
            <person name="Bellgard M.I."/>
        </authorList>
    </citation>
    <scope>NUCLEOTIDE SEQUENCE</scope>
    <source>
        <tissue evidence="2">Shoot tissue taken approximately 20 cm above the soil surface</tissue>
    </source>
</reference>
<keyword evidence="1" id="KW-1133">Transmembrane helix</keyword>
<evidence type="ECO:0000256" key="1">
    <source>
        <dbReference type="SAM" id="Phobius"/>
    </source>
</evidence>
<organism evidence="2">
    <name type="scientific">Arundo donax</name>
    <name type="common">Giant reed</name>
    <name type="synonym">Donax arundinaceus</name>
    <dbReference type="NCBI Taxonomy" id="35708"/>
    <lineage>
        <taxon>Eukaryota</taxon>
        <taxon>Viridiplantae</taxon>
        <taxon>Streptophyta</taxon>
        <taxon>Embryophyta</taxon>
        <taxon>Tracheophyta</taxon>
        <taxon>Spermatophyta</taxon>
        <taxon>Magnoliopsida</taxon>
        <taxon>Liliopsida</taxon>
        <taxon>Poales</taxon>
        <taxon>Poaceae</taxon>
        <taxon>PACMAD clade</taxon>
        <taxon>Arundinoideae</taxon>
        <taxon>Arundineae</taxon>
        <taxon>Arundo</taxon>
    </lineage>
</organism>
<accession>A0A0A9DTE6</accession>
<sequence>MLMLILSSIRLTMRQTMLRYFYARYQKILVLITLVICYLRRWLISKYLSRIISLSSSNWKNLLEAGLKTDLHCAAYF</sequence>
<reference evidence="2" key="1">
    <citation type="submission" date="2014-09" db="EMBL/GenBank/DDBJ databases">
        <authorList>
            <person name="Magalhaes I.L.F."/>
            <person name="Oliveira U."/>
            <person name="Santos F.R."/>
            <person name="Vidigal T.H.D.A."/>
            <person name="Brescovit A.D."/>
            <person name="Santos A.J."/>
        </authorList>
    </citation>
    <scope>NUCLEOTIDE SEQUENCE</scope>
    <source>
        <tissue evidence="2">Shoot tissue taken approximately 20 cm above the soil surface</tissue>
    </source>
</reference>
<protein>
    <submittedName>
        <fullName evidence="2">Uncharacterized protein</fullName>
    </submittedName>
</protein>